<protein>
    <recommendedName>
        <fullName evidence="8">JmjC domain-containing protein</fullName>
    </recommendedName>
</protein>
<dbReference type="GO" id="GO:0016491">
    <property type="term" value="F:oxidoreductase activity"/>
    <property type="evidence" value="ECO:0007669"/>
    <property type="project" value="UniProtKB-KW"/>
</dbReference>
<dbReference type="Proteomes" id="UP000000759">
    <property type="component" value="Unassembled WGS sequence"/>
</dbReference>
<dbReference type="Gene3D" id="3.40.50.300">
    <property type="entry name" value="P-loop containing nucleotide triphosphate hydrolases"/>
    <property type="match status" value="1"/>
</dbReference>
<dbReference type="InterPro" id="IPR003347">
    <property type="entry name" value="JmjC_dom"/>
</dbReference>
<dbReference type="PROSITE" id="PS51184">
    <property type="entry name" value="JMJC"/>
    <property type="match status" value="1"/>
</dbReference>
<dbReference type="KEGG" id="pti:PHATRDRAFT_bd1642"/>
<gene>
    <name evidence="9" type="ORF">PHATRDRAFT_bd1642</name>
</gene>
<dbReference type="GO" id="GO:0046872">
    <property type="term" value="F:metal ion binding"/>
    <property type="evidence" value="ECO:0007669"/>
    <property type="project" value="UniProtKB-KW"/>
</dbReference>
<keyword evidence="5" id="KW-0408">Iron</keyword>
<sequence>MQICSKRRIDCWCGRPFMPFASKRQAGYLTFSFVVLFPFARSFLLTQPKVHVAMQTESTATTDCDLSFSKSDQPAPLYITIGPPCAGKTTWLQQQQRHSPDYSQVSIDDVSLDDQPDTYVPLNTEYFLTNTANSYPEELRTHCICGKSLAERIQGNDQRELRTVLQRVAGNLTESEFRNAIIGNIVGMDHCESTTSKSVQTLLVNAVERCMQDQTMVALLPQTVDLFVRERIFRRDGTHSTTGLESSEKALYACPIDRPVAWGNTNTRPSDYRMALVMAASTRRPVRFVVYSDKKALLRILNNSEMDLADKVPQELFGLQATLPELIDRNVNRLLTSGRYVPVSVIRDMHERSLELLQKVVHGWNSLSRNHSNNSKLTAFDLDRGLARLVDFDLLADRTVVDLRTAVGNEAVLIHGLVVNRQSPYGMAQLIPEEHGWTRHLPDLLTEKSVDREVKRAFSTWRKTEGFMPTFDFYVWMGTGGTCTPLHFDSYDNLFMQLVGAKYVRLYPRDATLKLYVSTSGAYGLQGIMNDLDCEREDWAVHGKARDAEYTEVLLLPGDALLISARTWQYVRALSTSLSVNNWF</sequence>
<keyword evidence="6" id="KW-0539">Nucleus</keyword>
<evidence type="ECO:0000256" key="1">
    <source>
        <dbReference type="ARBA" id="ARBA00001954"/>
    </source>
</evidence>
<feature type="transmembrane region" description="Helical" evidence="7">
    <location>
        <begin position="26"/>
        <end position="44"/>
    </location>
</feature>
<dbReference type="RefSeq" id="XP_002176310.1">
    <property type="nucleotide sequence ID" value="XM_002176274.1"/>
</dbReference>
<comment type="subcellular location">
    <subcellularLocation>
        <location evidence="2">Nucleus</location>
    </subcellularLocation>
</comment>
<dbReference type="EMBL" id="DS999283">
    <property type="protein sequence ID" value="EEC42702.1"/>
    <property type="molecule type" value="Genomic_DNA"/>
</dbReference>
<dbReference type="SUPFAM" id="SSF51197">
    <property type="entry name" value="Clavaminate synthase-like"/>
    <property type="match status" value="1"/>
</dbReference>
<evidence type="ECO:0000313" key="10">
    <source>
        <dbReference type="Proteomes" id="UP000000759"/>
    </source>
</evidence>
<dbReference type="PaxDb" id="2850-Phatrdraft1642"/>
<evidence type="ECO:0000256" key="7">
    <source>
        <dbReference type="SAM" id="Phobius"/>
    </source>
</evidence>
<dbReference type="GO" id="GO:0005634">
    <property type="term" value="C:nucleus"/>
    <property type="evidence" value="ECO:0007669"/>
    <property type="project" value="UniProtKB-SubCell"/>
</dbReference>
<evidence type="ECO:0000256" key="3">
    <source>
        <dbReference type="ARBA" id="ARBA00022723"/>
    </source>
</evidence>
<dbReference type="OrthoDB" id="48357at2759"/>
<keyword evidence="4" id="KW-0560">Oxidoreductase</keyword>
<evidence type="ECO:0000256" key="4">
    <source>
        <dbReference type="ARBA" id="ARBA00023002"/>
    </source>
</evidence>
<keyword evidence="7" id="KW-0472">Membrane</keyword>
<comment type="cofactor">
    <cofactor evidence="1">
        <name>Fe(2+)</name>
        <dbReference type="ChEBI" id="CHEBI:29033"/>
    </cofactor>
</comment>
<dbReference type="AlphaFoldDB" id="B7S3Z7"/>
<dbReference type="PANTHER" id="PTHR12461">
    <property type="entry name" value="HYPOXIA-INDUCIBLE FACTOR 1 ALPHA INHIBITOR-RELATED"/>
    <property type="match status" value="1"/>
</dbReference>
<reference evidence="10" key="2">
    <citation type="submission" date="2008-08" db="EMBL/GenBank/DDBJ databases">
        <authorList>
            <consortium name="Diatom Consortium"/>
            <person name="Grigoriev I."/>
            <person name="Grimwood J."/>
            <person name="Kuo A."/>
            <person name="Otillar R.P."/>
            <person name="Salamov A."/>
            <person name="Detter J.C."/>
            <person name="Lindquist E."/>
            <person name="Shapiro H."/>
            <person name="Lucas S."/>
            <person name="Glavina del Rio T."/>
            <person name="Pitluck S."/>
            <person name="Rokhsar D."/>
            <person name="Bowler C."/>
        </authorList>
    </citation>
    <scope>GENOME REANNOTATION</scope>
    <source>
        <strain evidence="10">CCAP 1055/1</strain>
    </source>
</reference>
<dbReference type="InterPro" id="IPR027417">
    <property type="entry name" value="P-loop_NTPase"/>
</dbReference>
<dbReference type="Gene3D" id="2.60.120.10">
    <property type="entry name" value="Jelly Rolls"/>
    <property type="match status" value="1"/>
</dbReference>
<evidence type="ECO:0000256" key="6">
    <source>
        <dbReference type="ARBA" id="ARBA00023242"/>
    </source>
</evidence>
<keyword evidence="3" id="KW-0479">Metal-binding</keyword>
<keyword evidence="10" id="KW-1185">Reference proteome</keyword>
<dbReference type="Pfam" id="PF13621">
    <property type="entry name" value="Cupin_8"/>
    <property type="match status" value="1"/>
</dbReference>
<proteinExistence type="predicted"/>
<name>B7S3Z7_PHATC</name>
<keyword evidence="7" id="KW-1133">Transmembrane helix</keyword>
<dbReference type="InterPro" id="IPR041667">
    <property type="entry name" value="Cupin_8"/>
</dbReference>
<evidence type="ECO:0000313" key="9">
    <source>
        <dbReference type="EMBL" id="EEC42702.1"/>
    </source>
</evidence>
<dbReference type="GeneID" id="7204879"/>
<reference evidence="9 10" key="1">
    <citation type="journal article" date="2008" name="Nature">
        <title>The Phaeodactylum genome reveals the evolutionary history of diatom genomes.</title>
        <authorList>
            <person name="Bowler C."/>
            <person name="Allen A.E."/>
            <person name="Badger J.H."/>
            <person name="Grimwood J."/>
            <person name="Jabbari K."/>
            <person name="Kuo A."/>
            <person name="Maheswari U."/>
            <person name="Martens C."/>
            <person name="Maumus F."/>
            <person name="Otillar R.P."/>
            <person name="Rayko E."/>
            <person name="Salamov A."/>
            <person name="Vandepoele K."/>
            <person name="Beszteri B."/>
            <person name="Gruber A."/>
            <person name="Heijde M."/>
            <person name="Katinka M."/>
            <person name="Mock T."/>
            <person name="Valentin K."/>
            <person name="Verret F."/>
            <person name="Berges J.A."/>
            <person name="Brownlee C."/>
            <person name="Cadoret J.P."/>
            <person name="Chiovitti A."/>
            <person name="Choi C.J."/>
            <person name="Coesel S."/>
            <person name="De Martino A."/>
            <person name="Detter J.C."/>
            <person name="Durkin C."/>
            <person name="Falciatore A."/>
            <person name="Fournet J."/>
            <person name="Haruta M."/>
            <person name="Huysman M.J."/>
            <person name="Jenkins B.D."/>
            <person name="Jiroutova K."/>
            <person name="Jorgensen R.E."/>
            <person name="Joubert Y."/>
            <person name="Kaplan A."/>
            <person name="Kroger N."/>
            <person name="Kroth P.G."/>
            <person name="La Roche J."/>
            <person name="Lindquist E."/>
            <person name="Lommer M."/>
            <person name="Martin-Jezequel V."/>
            <person name="Lopez P.J."/>
            <person name="Lucas S."/>
            <person name="Mangogna M."/>
            <person name="McGinnis K."/>
            <person name="Medlin L.K."/>
            <person name="Montsant A."/>
            <person name="Oudot-Le Secq M.P."/>
            <person name="Napoli C."/>
            <person name="Obornik M."/>
            <person name="Parker M.S."/>
            <person name="Petit J.L."/>
            <person name="Porcel B.M."/>
            <person name="Poulsen N."/>
            <person name="Robison M."/>
            <person name="Rychlewski L."/>
            <person name="Rynearson T.A."/>
            <person name="Schmutz J."/>
            <person name="Shapiro H."/>
            <person name="Siaut M."/>
            <person name="Stanley M."/>
            <person name="Sussman M.R."/>
            <person name="Taylor A.R."/>
            <person name="Vardi A."/>
            <person name="von Dassow P."/>
            <person name="Vyverman W."/>
            <person name="Willis A."/>
            <person name="Wyrwicz L.S."/>
            <person name="Rokhsar D.S."/>
            <person name="Weissenbach J."/>
            <person name="Armbrust E.V."/>
            <person name="Green B.R."/>
            <person name="Van de Peer Y."/>
            <person name="Grigoriev I.V."/>
        </authorList>
    </citation>
    <scope>NUCLEOTIDE SEQUENCE [LARGE SCALE GENOMIC DNA]</scope>
    <source>
        <strain evidence="9 10">CCAP 1055/1</strain>
    </source>
</reference>
<keyword evidence="7" id="KW-0812">Transmembrane</keyword>
<evidence type="ECO:0000256" key="2">
    <source>
        <dbReference type="ARBA" id="ARBA00004123"/>
    </source>
</evidence>
<dbReference type="PANTHER" id="PTHR12461:SF106">
    <property type="entry name" value="BIFUNCTIONAL PEPTIDASE AND ARGINYL-HYDROXYLASE JMJD5"/>
    <property type="match status" value="1"/>
</dbReference>
<accession>B7S3Z7</accession>
<dbReference type="eggNOG" id="KOG2132">
    <property type="taxonomic scope" value="Eukaryota"/>
</dbReference>
<dbReference type="InParanoid" id="B7S3Z7"/>
<organism evidence="9 10">
    <name type="scientific">Phaeodactylum tricornutum (strain CCAP 1055/1)</name>
    <dbReference type="NCBI Taxonomy" id="556484"/>
    <lineage>
        <taxon>Eukaryota</taxon>
        <taxon>Sar</taxon>
        <taxon>Stramenopiles</taxon>
        <taxon>Ochrophyta</taxon>
        <taxon>Bacillariophyta</taxon>
        <taxon>Bacillariophyceae</taxon>
        <taxon>Bacillariophycidae</taxon>
        <taxon>Naviculales</taxon>
        <taxon>Phaeodactylaceae</taxon>
        <taxon>Phaeodactylum</taxon>
    </lineage>
</organism>
<dbReference type="InterPro" id="IPR014710">
    <property type="entry name" value="RmlC-like_jellyroll"/>
</dbReference>
<dbReference type="HOGENOM" id="CLU_500108_0_0_1"/>
<evidence type="ECO:0000259" key="8">
    <source>
        <dbReference type="PROSITE" id="PS51184"/>
    </source>
</evidence>
<feature type="domain" description="JmjC" evidence="8">
    <location>
        <begin position="439"/>
        <end position="584"/>
    </location>
</feature>
<evidence type="ECO:0000256" key="5">
    <source>
        <dbReference type="ARBA" id="ARBA00023004"/>
    </source>
</evidence>